<evidence type="ECO:0000256" key="2">
    <source>
        <dbReference type="SAM" id="SignalP"/>
    </source>
</evidence>
<comment type="caution">
    <text evidence="3">The sequence shown here is derived from an EMBL/GenBank/DDBJ whole genome shotgun (WGS) entry which is preliminary data.</text>
</comment>
<feature type="region of interest" description="Disordered" evidence="1">
    <location>
        <begin position="85"/>
        <end position="113"/>
    </location>
</feature>
<dbReference type="EMBL" id="JADEWL010000011">
    <property type="protein sequence ID" value="MBE9212199.1"/>
    <property type="molecule type" value="Genomic_DNA"/>
</dbReference>
<keyword evidence="2" id="KW-0732">Signal</keyword>
<proteinExistence type="predicted"/>
<name>A0A8J7F4C7_9CYAN</name>
<feature type="signal peptide" evidence="2">
    <location>
        <begin position="1"/>
        <end position="25"/>
    </location>
</feature>
<protein>
    <submittedName>
        <fullName evidence="3">Uncharacterized protein</fullName>
    </submittedName>
</protein>
<dbReference type="AlphaFoldDB" id="A0A8J7F4C7"/>
<keyword evidence="4" id="KW-1185">Reference proteome</keyword>
<gene>
    <name evidence="3" type="ORF">IQ247_05650</name>
</gene>
<dbReference type="RefSeq" id="WP_193917910.1">
    <property type="nucleotide sequence ID" value="NZ_JADEWL010000011.1"/>
</dbReference>
<feature type="compositionally biased region" description="Low complexity" evidence="1">
    <location>
        <begin position="89"/>
        <end position="104"/>
    </location>
</feature>
<accession>A0A8J7F4C7</accession>
<evidence type="ECO:0000313" key="4">
    <source>
        <dbReference type="Proteomes" id="UP000620559"/>
    </source>
</evidence>
<dbReference type="Proteomes" id="UP000620559">
    <property type="component" value="Unassembled WGS sequence"/>
</dbReference>
<organism evidence="3 4">
    <name type="scientific">Plectonema cf. radiosum LEGE 06105</name>
    <dbReference type="NCBI Taxonomy" id="945769"/>
    <lineage>
        <taxon>Bacteria</taxon>
        <taxon>Bacillati</taxon>
        <taxon>Cyanobacteriota</taxon>
        <taxon>Cyanophyceae</taxon>
        <taxon>Oscillatoriophycideae</taxon>
        <taxon>Oscillatoriales</taxon>
        <taxon>Microcoleaceae</taxon>
        <taxon>Plectonema</taxon>
    </lineage>
</organism>
<sequence>MTTKQTISILALSVLIALPAGIASADKIQVQNGDTSVKINDNGDIQIQNARRRRFYRPRIYRGSAIRVPTRTIYPQNIRNIKKLGNCTTSNSTHKSGSGSNSSHVQTRTTTCQ</sequence>
<reference evidence="3" key="1">
    <citation type="submission" date="2020-10" db="EMBL/GenBank/DDBJ databases">
        <authorList>
            <person name="Castelo-Branco R."/>
            <person name="Eusebio N."/>
            <person name="Adriana R."/>
            <person name="Vieira A."/>
            <person name="Brugerolle De Fraissinette N."/>
            <person name="Rezende De Castro R."/>
            <person name="Schneider M.P."/>
            <person name="Vasconcelos V."/>
            <person name="Leao P.N."/>
        </authorList>
    </citation>
    <scope>NUCLEOTIDE SEQUENCE</scope>
    <source>
        <strain evidence="3">LEGE 06105</strain>
    </source>
</reference>
<feature type="chain" id="PRO_5035326704" evidence="2">
    <location>
        <begin position="26"/>
        <end position="113"/>
    </location>
</feature>
<evidence type="ECO:0000313" key="3">
    <source>
        <dbReference type="EMBL" id="MBE9212199.1"/>
    </source>
</evidence>
<evidence type="ECO:0000256" key="1">
    <source>
        <dbReference type="SAM" id="MobiDB-lite"/>
    </source>
</evidence>